<dbReference type="EMBL" id="SMFZ01000002">
    <property type="protein sequence ID" value="TCK21412.1"/>
    <property type="molecule type" value="Genomic_DNA"/>
</dbReference>
<sequence length="134" mass="14645">MPSTESTKSAVTTFLEIFSEGNVEKTLAALSDDVTWWVSGKLDGMSGSYDKQGFGQLIGGVADVYTAPLRITPISMVAEGDKVAVEADSYAELKDGRVYNPRCHFLFHVAPDGRIAEVHEYLDTKHAHDIFFAS</sequence>
<dbReference type="InterPro" id="IPR037401">
    <property type="entry name" value="SnoaL-like"/>
</dbReference>
<dbReference type="RefSeq" id="WP_132430165.1">
    <property type="nucleotide sequence ID" value="NZ_SMFZ01000002.1"/>
</dbReference>
<dbReference type="Proteomes" id="UP000295560">
    <property type="component" value="Unassembled WGS sequence"/>
</dbReference>
<dbReference type="Pfam" id="PF12680">
    <property type="entry name" value="SnoaL_2"/>
    <property type="match status" value="1"/>
</dbReference>
<accession>A0A4R1HVB1</accession>
<keyword evidence="3" id="KW-1185">Reference proteome</keyword>
<dbReference type="PANTHER" id="PTHR41252">
    <property type="entry name" value="BLR2505 PROTEIN"/>
    <property type="match status" value="1"/>
</dbReference>
<proteinExistence type="predicted"/>
<protein>
    <recommendedName>
        <fullName evidence="1">SnoaL-like domain-containing protein</fullName>
    </recommendedName>
</protein>
<organism evidence="2 3">
    <name type="scientific">Pseudonocardia endophytica</name>
    <dbReference type="NCBI Taxonomy" id="401976"/>
    <lineage>
        <taxon>Bacteria</taxon>
        <taxon>Bacillati</taxon>
        <taxon>Actinomycetota</taxon>
        <taxon>Actinomycetes</taxon>
        <taxon>Pseudonocardiales</taxon>
        <taxon>Pseudonocardiaceae</taxon>
        <taxon>Pseudonocardia</taxon>
    </lineage>
</organism>
<dbReference type="OrthoDB" id="6657864at2"/>
<dbReference type="Gene3D" id="3.10.450.50">
    <property type="match status" value="1"/>
</dbReference>
<evidence type="ECO:0000313" key="2">
    <source>
        <dbReference type="EMBL" id="TCK21412.1"/>
    </source>
</evidence>
<name>A0A4R1HVB1_PSEEN</name>
<comment type="caution">
    <text evidence="2">The sequence shown here is derived from an EMBL/GenBank/DDBJ whole genome shotgun (WGS) entry which is preliminary data.</text>
</comment>
<feature type="domain" description="SnoaL-like" evidence="1">
    <location>
        <begin position="11"/>
        <end position="118"/>
    </location>
</feature>
<evidence type="ECO:0000259" key="1">
    <source>
        <dbReference type="Pfam" id="PF12680"/>
    </source>
</evidence>
<dbReference type="AlphaFoldDB" id="A0A4R1HVB1"/>
<dbReference type="SUPFAM" id="SSF54427">
    <property type="entry name" value="NTF2-like"/>
    <property type="match status" value="1"/>
</dbReference>
<gene>
    <name evidence="2" type="ORF">EV378_5398</name>
</gene>
<evidence type="ECO:0000313" key="3">
    <source>
        <dbReference type="Proteomes" id="UP000295560"/>
    </source>
</evidence>
<dbReference type="PANTHER" id="PTHR41252:SF1">
    <property type="entry name" value="BLR2505 PROTEIN"/>
    <property type="match status" value="1"/>
</dbReference>
<dbReference type="InterPro" id="IPR032710">
    <property type="entry name" value="NTF2-like_dom_sf"/>
</dbReference>
<reference evidence="2 3" key="1">
    <citation type="submission" date="2019-03" db="EMBL/GenBank/DDBJ databases">
        <title>Sequencing the genomes of 1000 actinobacteria strains.</title>
        <authorList>
            <person name="Klenk H.-P."/>
        </authorList>
    </citation>
    <scope>NUCLEOTIDE SEQUENCE [LARGE SCALE GENOMIC DNA]</scope>
    <source>
        <strain evidence="2 3">DSM 44969</strain>
    </source>
</reference>